<sequence length="292" mass="31867">MTTTKTIKQVTEIYKAPAPHTVGDGFRVQNVFPNGNRLGRRISPFFLLDYAAPAYFPPASKPRGVDEHPHAGFETVSILYQGALEHRDSAGNYGKLTAGDVQWMTAGSGLVHEEKHETEFSKRGGILEAVQLWVNLPKAHKRTAPHYQDLSKDGIPVIPVGKESYIRVIAGRFDGQTGPAQTYTPINLYDIQLKAGDTVTLSLPEGYNTGIITLKGAVIFNEADKAHGVEIALFDTSEGEILISATEDAALLVLNGEPINEPIFAYGPFLMNTQEEITQAIDDYNAGKMGRL</sequence>
<evidence type="ECO:0000259" key="5">
    <source>
        <dbReference type="Pfam" id="PF05726"/>
    </source>
</evidence>
<organism evidence="6 7">
    <name type="scientific">Chitinophaga agrisoli</name>
    <dbReference type="NCBI Taxonomy" id="2607653"/>
    <lineage>
        <taxon>Bacteria</taxon>
        <taxon>Pseudomonadati</taxon>
        <taxon>Bacteroidota</taxon>
        <taxon>Chitinophagia</taxon>
        <taxon>Chitinophagales</taxon>
        <taxon>Chitinophagaceae</taxon>
        <taxon>Chitinophaga</taxon>
    </lineage>
</organism>
<dbReference type="CDD" id="cd02247">
    <property type="entry name" value="cupin_pirin_C"/>
    <property type="match status" value="1"/>
</dbReference>
<dbReference type="InterPro" id="IPR008778">
    <property type="entry name" value="Pirin_C_dom"/>
</dbReference>
<feature type="binding site" evidence="2">
    <location>
        <position position="70"/>
    </location>
    <ligand>
        <name>Fe cation</name>
        <dbReference type="ChEBI" id="CHEBI:24875"/>
    </ligand>
</feature>
<dbReference type="InterPro" id="IPR011051">
    <property type="entry name" value="RmlC_Cupin_sf"/>
</dbReference>
<dbReference type="PIRSF" id="PIRSF006232">
    <property type="entry name" value="Pirin"/>
    <property type="match status" value="1"/>
</dbReference>
<dbReference type="GO" id="GO:0046872">
    <property type="term" value="F:metal ion binding"/>
    <property type="evidence" value="ECO:0007669"/>
    <property type="project" value="UniProtKB-KW"/>
</dbReference>
<feature type="domain" description="Pirin N-terminal" evidence="4">
    <location>
        <begin position="26"/>
        <end position="134"/>
    </location>
</feature>
<keyword evidence="2" id="KW-0408">Iron</keyword>
<dbReference type="PANTHER" id="PTHR43594">
    <property type="entry name" value="QUERCETIN 2,3-DIOXYGENASE"/>
    <property type="match status" value="1"/>
</dbReference>
<evidence type="ECO:0000256" key="2">
    <source>
        <dbReference type="PIRSR" id="PIRSR006232-1"/>
    </source>
</evidence>
<dbReference type="PANTHER" id="PTHR43594:SF1">
    <property type="entry name" value="QUERCETIN 2,3-DIOXYGENASE PA2418-RELATED"/>
    <property type="match status" value="1"/>
</dbReference>
<evidence type="ECO:0000313" key="7">
    <source>
        <dbReference type="Proteomes" id="UP000324611"/>
    </source>
</evidence>
<protein>
    <submittedName>
        <fullName evidence="6">Pirin family protein</fullName>
    </submittedName>
</protein>
<feature type="domain" description="Pirin C-terminal" evidence="5">
    <location>
        <begin position="189"/>
        <end position="290"/>
    </location>
</feature>
<gene>
    <name evidence="6" type="ORF">F0L74_01145</name>
</gene>
<feature type="binding site" evidence="2">
    <location>
        <position position="68"/>
    </location>
    <ligand>
        <name>Fe cation</name>
        <dbReference type="ChEBI" id="CHEBI:24875"/>
    </ligand>
</feature>
<dbReference type="InterPro" id="IPR053186">
    <property type="entry name" value="QDO-related"/>
</dbReference>
<evidence type="ECO:0000256" key="3">
    <source>
        <dbReference type="RuleBase" id="RU003457"/>
    </source>
</evidence>
<dbReference type="InterPro" id="IPR003829">
    <property type="entry name" value="Pirin_N_dom"/>
</dbReference>
<evidence type="ECO:0000256" key="1">
    <source>
        <dbReference type="ARBA" id="ARBA00008416"/>
    </source>
</evidence>
<dbReference type="InterPro" id="IPR012093">
    <property type="entry name" value="Pirin"/>
</dbReference>
<reference evidence="6 7" key="1">
    <citation type="submission" date="2019-09" db="EMBL/GenBank/DDBJ databases">
        <title>Chitinophaga ginsengihumi sp. nov., isolated from soil of ginseng rhizosphere.</title>
        <authorList>
            <person name="Lee J."/>
        </authorList>
    </citation>
    <scope>NUCLEOTIDE SEQUENCE [LARGE SCALE GENOMIC DNA]</scope>
    <source>
        <strain evidence="6 7">BN140078</strain>
    </source>
</reference>
<evidence type="ECO:0000313" key="6">
    <source>
        <dbReference type="EMBL" id="KAA2244610.1"/>
    </source>
</evidence>
<proteinExistence type="inferred from homology"/>
<comment type="similarity">
    <text evidence="1 3">Belongs to the pirin family.</text>
</comment>
<dbReference type="CDD" id="cd02909">
    <property type="entry name" value="cupin_pirin_N"/>
    <property type="match status" value="1"/>
</dbReference>
<name>A0A5B2W1G0_9BACT</name>
<dbReference type="Proteomes" id="UP000324611">
    <property type="component" value="Unassembled WGS sequence"/>
</dbReference>
<dbReference type="EMBL" id="VUOC01000001">
    <property type="protein sequence ID" value="KAA2244610.1"/>
    <property type="molecule type" value="Genomic_DNA"/>
</dbReference>
<feature type="binding site" evidence="2">
    <location>
        <position position="114"/>
    </location>
    <ligand>
        <name>Fe cation</name>
        <dbReference type="ChEBI" id="CHEBI:24875"/>
    </ligand>
</feature>
<feature type="binding site" evidence="2">
    <location>
        <position position="112"/>
    </location>
    <ligand>
        <name>Fe cation</name>
        <dbReference type="ChEBI" id="CHEBI:24875"/>
    </ligand>
</feature>
<dbReference type="SUPFAM" id="SSF51182">
    <property type="entry name" value="RmlC-like cupins"/>
    <property type="match status" value="1"/>
</dbReference>
<keyword evidence="7" id="KW-1185">Reference proteome</keyword>
<accession>A0A5B2W1G0</accession>
<dbReference type="Pfam" id="PF05726">
    <property type="entry name" value="Pirin_C"/>
    <property type="match status" value="1"/>
</dbReference>
<dbReference type="RefSeq" id="WP_149836007.1">
    <property type="nucleotide sequence ID" value="NZ_VUOC01000001.1"/>
</dbReference>
<dbReference type="InterPro" id="IPR014710">
    <property type="entry name" value="RmlC-like_jellyroll"/>
</dbReference>
<dbReference type="Pfam" id="PF02678">
    <property type="entry name" value="Pirin"/>
    <property type="match status" value="1"/>
</dbReference>
<comment type="caution">
    <text evidence="6">The sequence shown here is derived from an EMBL/GenBank/DDBJ whole genome shotgun (WGS) entry which is preliminary data.</text>
</comment>
<keyword evidence="2" id="KW-0479">Metal-binding</keyword>
<dbReference type="AlphaFoldDB" id="A0A5B2W1G0"/>
<evidence type="ECO:0000259" key="4">
    <source>
        <dbReference type="Pfam" id="PF02678"/>
    </source>
</evidence>
<dbReference type="Gene3D" id="2.60.120.10">
    <property type="entry name" value="Jelly Rolls"/>
    <property type="match status" value="2"/>
</dbReference>
<reference evidence="6 7" key="2">
    <citation type="submission" date="2019-09" db="EMBL/GenBank/DDBJ databases">
        <authorList>
            <person name="Jin C."/>
        </authorList>
    </citation>
    <scope>NUCLEOTIDE SEQUENCE [LARGE SCALE GENOMIC DNA]</scope>
    <source>
        <strain evidence="6 7">BN140078</strain>
    </source>
</reference>
<comment type="cofactor">
    <cofactor evidence="2">
        <name>Fe cation</name>
        <dbReference type="ChEBI" id="CHEBI:24875"/>
    </cofactor>
    <text evidence="2">Binds 1 Fe cation per subunit.</text>
</comment>